<dbReference type="InterPro" id="IPR053231">
    <property type="entry name" value="GPCR_LN-TM7"/>
</dbReference>
<dbReference type="CDD" id="cd00037">
    <property type="entry name" value="CLECT"/>
    <property type="match status" value="1"/>
</dbReference>
<dbReference type="Gene3D" id="3.10.100.10">
    <property type="entry name" value="Mannose-Binding Protein A, subunit A"/>
    <property type="match status" value="1"/>
</dbReference>
<dbReference type="PROSITE" id="PS50261">
    <property type="entry name" value="G_PROTEIN_RECEP_F2_4"/>
    <property type="match status" value="1"/>
</dbReference>
<evidence type="ECO:0000313" key="9">
    <source>
        <dbReference type="EMBL" id="ROT60764.1"/>
    </source>
</evidence>
<dbReference type="InterPro" id="IPR000832">
    <property type="entry name" value="GPCR_2_secretin-like"/>
</dbReference>
<dbReference type="GO" id="GO:0007166">
    <property type="term" value="P:cell surface receptor signaling pathway"/>
    <property type="evidence" value="ECO:0007669"/>
    <property type="project" value="InterPro"/>
</dbReference>
<feature type="non-terminal residue" evidence="9">
    <location>
        <position position="1271"/>
    </location>
</feature>
<dbReference type="OrthoDB" id="6350332at2759"/>
<keyword evidence="4 6" id="KW-0472">Membrane</keyword>
<reference evidence="9 10" key="1">
    <citation type="submission" date="2018-04" db="EMBL/GenBank/DDBJ databases">
        <authorList>
            <person name="Zhang X."/>
            <person name="Yuan J."/>
            <person name="Li F."/>
            <person name="Xiang J."/>
        </authorList>
    </citation>
    <scope>NUCLEOTIDE SEQUENCE [LARGE SCALE GENOMIC DNA]</scope>
    <source>
        <tissue evidence="9">Muscle</tissue>
    </source>
</reference>
<evidence type="ECO:0000256" key="1">
    <source>
        <dbReference type="ARBA" id="ARBA00004141"/>
    </source>
</evidence>
<dbReference type="SMART" id="SM00034">
    <property type="entry name" value="CLECT"/>
    <property type="match status" value="2"/>
</dbReference>
<evidence type="ECO:0000256" key="2">
    <source>
        <dbReference type="ARBA" id="ARBA00022692"/>
    </source>
</evidence>
<dbReference type="GO" id="GO:0016020">
    <property type="term" value="C:membrane"/>
    <property type="evidence" value="ECO:0007669"/>
    <property type="project" value="UniProtKB-SubCell"/>
</dbReference>
<feature type="domain" description="G-protein coupled receptors family 2 profile 2" evidence="8">
    <location>
        <begin position="978"/>
        <end position="1151"/>
    </location>
</feature>
<evidence type="ECO:0000256" key="3">
    <source>
        <dbReference type="ARBA" id="ARBA00022989"/>
    </source>
</evidence>
<dbReference type="PANTHER" id="PTHR45902">
    <property type="entry name" value="LATROPHILIN RECEPTOR-LIKE PROTEIN A"/>
    <property type="match status" value="1"/>
</dbReference>
<feature type="transmembrane region" description="Helical" evidence="6">
    <location>
        <begin position="1014"/>
        <end position="1032"/>
    </location>
</feature>
<dbReference type="Gene3D" id="1.20.1070.10">
    <property type="entry name" value="Rhodopsin 7-helix transmembrane proteins"/>
    <property type="match status" value="1"/>
</dbReference>
<dbReference type="EMBL" id="QCYY01004573">
    <property type="protein sequence ID" value="ROT60764.1"/>
    <property type="molecule type" value="Genomic_DNA"/>
</dbReference>
<keyword evidence="10" id="KW-1185">Reference proteome</keyword>
<dbReference type="Pfam" id="PF00002">
    <property type="entry name" value="7tm_2"/>
    <property type="match status" value="1"/>
</dbReference>
<dbReference type="AlphaFoldDB" id="A0A3R7LW11"/>
<dbReference type="GO" id="GO:0004930">
    <property type="term" value="F:G protein-coupled receptor activity"/>
    <property type="evidence" value="ECO:0007669"/>
    <property type="project" value="InterPro"/>
</dbReference>
<keyword evidence="3 6" id="KW-1133">Transmembrane helix</keyword>
<dbReference type="InterPro" id="IPR001304">
    <property type="entry name" value="C-type_lectin-like"/>
</dbReference>
<dbReference type="InterPro" id="IPR016186">
    <property type="entry name" value="C-type_lectin-like/link_sf"/>
</dbReference>
<dbReference type="InterPro" id="IPR013783">
    <property type="entry name" value="Ig-like_fold"/>
</dbReference>
<evidence type="ECO:0000256" key="5">
    <source>
        <dbReference type="SAM" id="MobiDB-lite"/>
    </source>
</evidence>
<name>A0A3R7LW11_PENVA</name>
<feature type="compositionally biased region" description="Pro residues" evidence="5">
    <location>
        <begin position="683"/>
        <end position="693"/>
    </location>
</feature>
<dbReference type="InterPro" id="IPR036116">
    <property type="entry name" value="FN3_sf"/>
</dbReference>
<evidence type="ECO:0000313" key="10">
    <source>
        <dbReference type="Proteomes" id="UP000283509"/>
    </source>
</evidence>
<dbReference type="Pfam" id="PF00059">
    <property type="entry name" value="Lectin_C"/>
    <property type="match status" value="1"/>
</dbReference>
<feature type="domain" description="C-type lectin" evidence="7">
    <location>
        <begin position="338"/>
        <end position="447"/>
    </location>
</feature>
<accession>A0A3R7LW11</accession>
<feature type="compositionally biased region" description="Pro residues" evidence="5">
    <location>
        <begin position="641"/>
        <end position="656"/>
    </location>
</feature>
<evidence type="ECO:0000256" key="6">
    <source>
        <dbReference type="SAM" id="Phobius"/>
    </source>
</evidence>
<dbReference type="Proteomes" id="UP000283509">
    <property type="component" value="Unassembled WGS sequence"/>
</dbReference>
<evidence type="ECO:0000259" key="8">
    <source>
        <dbReference type="PROSITE" id="PS50261"/>
    </source>
</evidence>
<evidence type="ECO:0000259" key="7">
    <source>
        <dbReference type="PROSITE" id="PS50041"/>
    </source>
</evidence>
<feature type="transmembrane region" description="Helical" evidence="6">
    <location>
        <begin position="1085"/>
        <end position="1105"/>
    </location>
</feature>
<feature type="transmembrane region" description="Helical" evidence="6">
    <location>
        <begin position="1125"/>
        <end position="1146"/>
    </location>
</feature>
<feature type="transmembrane region" description="Helical" evidence="6">
    <location>
        <begin position="1173"/>
        <end position="1195"/>
    </location>
</feature>
<comment type="caution">
    <text evidence="9">The sequence shown here is derived from an EMBL/GenBank/DDBJ whole genome shotgun (WGS) entry which is preliminary data.</text>
</comment>
<reference evidence="9 10" key="2">
    <citation type="submission" date="2019-01" db="EMBL/GenBank/DDBJ databases">
        <title>The decoding of complex shrimp genome reveals the adaptation for benthos swimmer, frequently molting mechanism and breeding impact on genome.</title>
        <authorList>
            <person name="Sun Y."/>
            <person name="Gao Y."/>
            <person name="Yu Y."/>
        </authorList>
    </citation>
    <scope>NUCLEOTIDE SEQUENCE [LARGE SCALE GENOMIC DNA]</scope>
    <source>
        <tissue evidence="9">Muscle</tissue>
    </source>
</reference>
<proteinExistence type="predicted"/>
<dbReference type="SMART" id="SM00060">
    <property type="entry name" value="FN3"/>
    <property type="match status" value="3"/>
</dbReference>
<dbReference type="PANTHER" id="PTHR45902:SF4">
    <property type="entry name" value="G-PROTEIN COUPLED RECEPTORS FAMILY 2 PROFILE 2 DOMAIN-CONTAINING PROTEIN"/>
    <property type="match status" value="1"/>
</dbReference>
<dbReference type="SUPFAM" id="SSF56436">
    <property type="entry name" value="C-type lectin-like"/>
    <property type="match status" value="2"/>
</dbReference>
<feature type="transmembrane region" description="Helical" evidence="6">
    <location>
        <begin position="1044"/>
        <end position="1073"/>
    </location>
</feature>
<feature type="compositionally biased region" description="Pro residues" evidence="5">
    <location>
        <begin position="706"/>
        <end position="727"/>
    </location>
</feature>
<gene>
    <name evidence="9" type="ORF">C7M84_021645</name>
</gene>
<feature type="transmembrane region" description="Helical" evidence="6">
    <location>
        <begin position="980"/>
        <end position="1002"/>
    </location>
</feature>
<organism evidence="9 10">
    <name type="scientific">Penaeus vannamei</name>
    <name type="common">Whiteleg shrimp</name>
    <name type="synonym">Litopenaeus vannamei</name>
    <dbReference type="NCBI Taxonomy" id="6689"/>
    <lineage>
        <taxon>Eukaryota</taxon>
        <taxon>Metazoa</taxon>
        <taxon>Ecdysozoa</taxon>
        <taxon>Arthropoda</taxon>
        <taxon>Crustacea</taxon>
        <taxon>Multicrustacea</taxon>
        <taxon>Malacostraca</taxon>
        <taxon>Eumalacostraca</taxon>
        <taxon>Eucarida</taxon>
        <taxon>Decapoda</taxon>
        <taxon>Dendrobranchiata</taxon>
        <taxon>Penaeoidea</taxon>
        <taxon>Penaeidae</taxon>
        <taxon>Penaeus</taxon>
    </lineage>
</organism>
<dbReference type="PROSITE" id="PS50041">
    <property type="entry name" value="C_TYPE_LECTIN_2"/>
    <property type="match status" value="1"/>
</dbReference>
<feature type="region of interest" description="Disordered" evidence="5">
    <location>
        <begin position="624"/>
        <end position="727"/>
    </location>
</feature>
<evidence type="ECO:0000256" key="4">
    <source>
        <dbReference type="ARBA" id="ARBA00023136"/>
    </source>
</evidence>
<dbReference type="SUPFAM" id="SSF49265">
    <property type="entry name" value="Fibronectin type III"/>
    <property type="match status" value="2"/>
</dbReference>
<keyword evidence="2 6" id="KW-0812">Transmembrane</keyword>
<dbReference type="InterPro" id="IPR016187">
    <property type="entry name" value="CTDL_fold"/>
</dbReference>
<feature type="transmembrane region" description="Helical" evidence="6">
    <location>
        <begin position="1201"/>
        <end position="1224"/>
    </location>
</feature>
<dbReference type="InterPro" id="IPR003961">
    <property type="entry name" value="FN3_dom"/>
</dbReference>
<sequence>MQATGSIAFGAVALRGSLGNRYAIALVCEYQSLSLNCGGSTLDAKVVGCNVTEQSCRIQNQVVFRRPYGLKAEVVGEGVVQLTWTTEKAGWVTPTSSLEITDPEGNLVDQKTLSNKNNSVSVTGVSGGNNYTVTFIPEADSDNLPRFYFSLHIIAWRDVTTSERLEGYGAFVTDVDLSATIIWNGTLRPTDTTQTVNMSTTTSPMASTTTTAAPTTTTPVPSTTTTTPTSTTAIRPDTVAPSLSVQHNTAKAFMYTVTLSSDKGEVEQNVSMTTSPSMRLDFWYMSMEKQYSIALTCHFGGVSVPCGSHVLYVDKPLQWSNVNDRFVVYAEGRGLGGWEHQEKECRKGEGTLVSLATYEEDERLLTALVAKGTPPHLDVYWLGLNMCPDYDGDVWSDGSLWQHSRLPNVRPMLSSETCCIKAVWRPERQIYNWLGEDCQALFPTVCEFHPQGLVGRVVDLRRSDASTTEAAATWKYQANYWTPNLFVIRTCVVMDLEDLGTAERKATSDCITGNVTINATRFTQENLEPYKEYQVNVSASLTSIGYTGPSAAAFVRTHPETPVMVQVLPSGHLRVAEFAEDDNVVMKVTDGDGAEKQQTIQARGVLLDGLKLGATYSVSLEELGGKRRKEAASVQAYPREPTIPPFPLPADPPPPVNSHFTLPLRPADPHPHSPLPLSRPADTTPPPPPPVNPHSPSLRPQTPRNPHSPPPLPVCPARRPPPSPHPPCECGDECHLRGWCFEPSPAKVNSITAIRECQDEETSLATVSSSEQVDLLLKLADKVGDDLWVSERSERLSASRDTLRLLAEGDSEILDDETAAEESTTAIPMPSQCLVVSRAERAVVDEPCANIHTAACGRKVPVAKAFPPTSSMKIDVGASWISLDWSNTDWVWKATYTVYYQRTRERRYKRALKSMDFKAPPVLISNLQRDTSYTLELVADLDNGFLSSSNEFEASTSNSTDRAYPDRLKVGWAPSWDYQILQLVSAAILVASCITTMLLFFATGMFYQDCVAQLGFLATLMAAYFNLMLAHPSTVNADNETGCMIVAIILHFLFTCSFMFLMFEALTIAHLLVVQIKSPFQNSNWLMMIVGVLVPVLIVCISAAIEYSKYPDFTKHNCWLNPESSAMWAEAIPIVVLLIATLFLLLNTLRSQETPPALIEVDLRGRQSDSHKLRWVILALAVELFVVWITGVTAYQYHDSSLHVVFGIFTLILAFTIVACRTTFDDTFRTKMHRLCCGTELTYKRSEILTLSGRSRVGPSPVQMMNTSATS</sequence>
<protein>
    <submittedName>
        <fullName evidence="9">LAT-2, isoform b</fullName>
    </submittedName>
</protein>
<dbReference type="Gene3D" id="2.60.40.10">
    <property type="entry name" value="Immunoglobulins"/>
    <property type="match status" value="1"/>
</dbReference>
<dbReference type="InterPro" id="IPR017981">
    <property type="entry name" value="GPCR_2-like_7TM"/>
</dbReference>
<feature type="region of interest" description="Disordered" evidence="5">
    <location>
        <begin position="193"/>
        <end position="233"/>
    </location>
</feature>
<comment type="subcellular location">
    <subcellularLocation>
        <location evidence="1">Membrane</location>
        <topology evidence="1">Multi-pass membrane protein</topology>
    </subcellularLocation>
</comment>